<feature type="non-terminal residue" evidence="11">
    <location>
        <position position="1"/>
    </location>
</feature>
<comment type="caution">
    <text evidence="11">The sequence shown here is derived from an EMBL/GenBank/DDBJ whole genome shotgun (WGS) entry which is preliminary data.</text>
</comment>
<name>A0A9W8J3M9_9AGAR</name>
<dbReference type="GO" id="GO:0000147">
    <property type="term" value="P:actin cortical patch assembly"/>
    <property type="evidence" value="ECO:0007669"/>
    <property type="project" value="TreeGrafter"/>
</dbReference>
<evidence type="ECO:0000256" key="5">
    <source>
        <dbReference type="ARBA" id="ARBA00022777"/>
    </source>
</evidence>
<evidence type="ECO:0000256" key="3">
    <source>
        <dbReference type="ARBA" id="ARBA00022679"/>
    </source>
</evidence>
<gene>
    <name evidence="11" type="ORF">H1R20_g9412</name>
</gene>
<dbReference type="PROSITE" id="PS50011">
    <property type="entry name" value="PROTEIN_KINASE_DOM"/>
    <property type="match status" value="1"/>
</dbReference>
<reference evidence="11" key="1">
    <citation type="submission" date="2022-06" db="EMBL/GenBank/DDBJ databases">
        <title>Genome Sequence of Candolleomyces eurysporus.</title>
        <authorList>
            <person name="Buettner E."/>
        </authorList>
    </citation>
    <scope>NUCLEOTIDE SEQUENCE</scope>
    <source>
        <strain evidence="11">VTCC 930004</strain>
    </source>
</reference>
<evidence type="ECO:0000256" key="1">
    <source>
        <dbReference type="ARBA" id="ARBA00012513"/>
    </source>
</evidence>
<keyword evidence="2" id="KW-0723">Serine/threonine-protein kinase</keyword>
<feature type="compositionally biased region" description="Low complexity" evidence="9">
    <location>
        <begin position="394"/>
        <end position="404"/>
    </location>
</feature>
<keyword evidence="6" id="KW-0067">ATP-binding</keyword>
<dbReference type="Proteomes" id="UP001140091">
    <property type="component" value="Unassembled WGS sequence"/>
</dbReference>
<dbReference type="GO" id="GO:0007015">
    <property type="term" value="P:actin filament organization"/>
    <property type="evidence" value="ECO:0007669"/>
    <property type="project" value="TreeGrafter"/>
</dbReference>
<dbReference type="PANTHER" id="PTHR22967:SF57">
    <property type="entry name" value="AUXILIN, ISOFORM A-RELATED"/>
    <property type="match status" value="1"/>
</dbReference>
<feature type="region of interest" description="Disordered" evidence="9">
    <location>
        <begin position="346"/>
        <end position="421"/>
    </location>
</feature>
<proteinExistence type="predicted"/>
<sequence>MATAQAYQAYAQTNKGTLVPGQTISVNKYTVQVERYLSQGGFAHVYLVRTPAPVYGTTHHVLKRIAVANEAMLSEVKTEVDVMRVLKGHPNIVHLIDAAWHRMPNGQYEVFILMEYCPGGGIIDMMNRRLRERLTEAEILQIFVDVCEGVAFMHNSRPALLHRDLKVENILQSSPTSYKLCDFGSATTVSRPPTSTQEIRALEADLGRHTTMQYRAPEMIDLYSKRPIDEKSDVWALGVLLYKLCYYTTPFEEHGSLAILNVQYRIPPYPVYSSQMNMLIASMLREHGTQRPTVFETLNHVHYLRGTKSQFTYNIPTAQPIVPKQSVPKPSSTMPQAAPNLYAALPAVPNSSRNGHSPTPPSTNAGAQAREKVLEAIAPMRRGRPDNLREPRTSSRQPSPQTSSAPIPPNTAPAGSSKESNWLDNEEAAWTAMSAQAKARDRANALFDEAWKVSGSAGKKETEPSRSSGFENDFGDKLWRAPNPNSNLPTPPPKTSGTPTLLLKPSGQSIKPLSHTGSEAFRHGGNREKDAFEGLGLMTSIGKPAPTLAEARKLRTGLAIMSTPHQQKNSYFPSSSNPIPTPVVLEPDQSAKQFHFTIPFSGPPNGFFLSEPFTVTLGGKFST</sequence>
<evidence type="ECO:0000256" key="2">
    <source>
        <dbReference type="ARBA" id="ARBA00022527"/>
    </source>
</evidence>
<evidence type="ECO:0000256" key="6">
    <source>
        <dbReference type="ARBA" id="ARBA00022840"/>
    </source>
</evidence>
<dbReference type="InterPro" id="IPR011009">
    <property type="entry name" value="Kinase-like_dom_sf"/>
</dbReference>
<dbReference type="Gene3D" id="1.10.510.10">
    <property type="entry name" value="Transferase(Phosphotransferase) domain 1"/>
    <property type="match status" value="1"/>
</dbReference>
<comment type="catalytic activity">
    <reaction evidence="8">
        <text>L-seryl-[protein] + ATP = O-phospho-L-seryl-[protein] + ADP + H(+)</text>
        <dbReference type="Rhea" id="RHEA:17989"/>
        <dbReference type="Rhea" id="RHEA-COMP:9863"/>
        <dbReference type="Rhea" id="RHEA-COMP:11604"/>
        <dbReference type="ChEBI" id="CHEBI:15378"/>
        <dbReference type="ChEBI" id="CHEBI:29999"/>
        <dbReference type="ChEBI" id="CHEBI:30616"/>
        <dbReference type="ChEBI" id="CHEBI:83421"/>
        <dbReference type="ChEBI" id="CHEBI:456216"/>
        <dbReference type="EC" id="2.7.11.1"/>
    </reaction>
</comment>
<evidence type="ECO:0000256" key="8">
    <source>
        <dbReference type="ARBA" id="ARBA00048679"/>
    </source>
</evidence>
<dbReference type="PANTHER" id="PTHR22967">
    <property type="entry name" value="SERINE/THREONINE PROTEIN KINASE"/>
    <property type="match status" value="1"/>
</dbReference>
<feature type="region of interest" description="Disordered" evidence="9">
    <location>
        <begin position="454"/>
        <end position="497"/>
    </location>
</feature>
<accession>A0A9W8J3M9</accession>
<feature type="domain" description="Protein kinase" evidence="10">
    <location>
        <begin position="31"/>
        <end position="303"/>
    </location>
</feature>
<evidence type="ECO:0000313" key="11">
    <source>
        <dbReference type="EMBL" id="KAJ2927672.1"/>
    </source>
</evidence>
<feature type="compositionally biased region" description="Basic and acidic residues" evidence="9">
    <location>
        <begin position="383"/>
        <end position="393"/>
    </location>
</feature>
<organism evidence="11 12">
    <name type="scientific">Candolleomyces eurysporus</name>
    <dbReference type="NCBI Taxonomy" id="2828524"/>
    <lineage>
        <taxon>Eukaryota</taxon>
        <taxon>Fungi</taxon>
        <taxon>Dikarya</taxon>
        <taxon>Basidiomycota</taxon>
        <taxon>Agaricomycotina</taxon>
        <taxon>Agaricomycetes</taxon>
        <taxon>Agaricomycetidae</taxon>
        <taxon>Agaricales</taxon>
        <taxon>Agaricineae</taxon>
        <taxon>Psathyrellaceae</taxon>
        <taxon>Candolleomyces</taxon>
    </lineage>
</organism>
<dbReference type="InterPro" id="IPR000719">
    <property type="entry name" value="Prot_kinase_dom"/>
</dbReference>
<protein>
    <recommendedName>
        <fullName evidence="1">non-specific serine/threonine protein kinase</fullName>
        <ecNumber evidence="1">2.7.11.1</ecNumber>
    </recommendedName>
</protein>
<dbReference type="CDD" id="cd14037">
    <property type="entry name" value="STKc_NAK_like"/>
    <property type="match status" value="1"/>
</dbReference>
<dbReference type="EC" id="2.7.11.1" evidence="1"/>
<dbReference type="AlphaFoldDB" id="A0A9W8J3M9"/>
<evidence type="ECO:0000259" key="10">
    <source>
        <dbReference type="PROSITE" id="PS50011"/>
    </source>
</evidence>
<dbReference type="EMBL" id="JANBPK010000968">
    <property type="protein sequence ID" value="KAJ2927672.1"/>
    <property type="molecule type" value="Genomic_DNA"/>
</dbReference>
<evidence type="ECO:0000313" key="12">
    <source>
        <dbReference type="Proteomes" id="UP001140091"/>
    </source>
</evidence>
<evidence type="ECO:0000256" key="9">
    <source>
        <dbReference type="SAM" id="MobiDB-lite"/>
    </source>
</evidence>
<keyword evidence="4" id="KW-0547">Nucleotide-binding</keyword>
<dbReference type="OrthoDB" id="2018507at2759"/>
<evidence type="ECO:0000256" key="4">
    <source>
        <dbReference type="ARBA" id="ARBA00022741"/>
    </source>
</evidence>
<dbReference type="GO" id="GO:0004674">
    <property type="term" value="F:protein serine/threonine kinase activity"/>
    <property type="evidence" value="ECO:0007669"/>
    <property type="project" value="UniProtKB-KW"/>
</dbReference>
<feature type="compositionally biased region" description="Polar residues" evidence="9">
    <location>
        <begin position="349"/>
        <end position="366"/>
    </location>
</feature>
<dbReference type="Pfam" id="PF00069">
    <property type="entry name" value="Pkinase"/>
    <property type="match status" value="1"/>
</dbReference>
<dbReference type="SMART" id="SM00220">
    <property type="entry name" value="S_TKc"/>
    <property type="match status" value="1"/>
</dbReference>
<keyword evidence="3" id="KW-0808">Transferase</keyword>
<comment type="catalytic activity">
    <reaction evidence="7">
        <text>L-threonyl-[protein] + ATP = O-phospho-L-threonyl-[protein] + ADP + H(+)</text>
        <dbReference type="Rhea" id="RHEA:46608"/>
        <dbReference type="Rhea" id="RHEA-COMP:11060"/>
        <dbReference type="Rhea" id="RHEA-COMP:11605"/>
        <dbReference type="ChEBI" id="CHEBI:15378"/>
        <dbReference type="ChEBI" id="CHEBI:30013"/>
        <dbReference type="ChEBI" id="CHEBI:30616"/>
        <dbReference type="ChEBI" id="CHEBI:61977"/>
        <dbReference type="ChEBI" id="CHEBI:456216"/>
        <dbReference type="EC" id="2.7.11.1"/>
    </reaction>
</comment>
<evidence type="ECO:0000256" key="7">
    <source>
        <dbReference type="ARBA" id="ARBA00047899"/>
    </source>
</evidence>
<keyword evidence="5" id="KW-0418">Kinase</keyword>
<dbReference type="SUPFAM" id="SSF56112">
    <property type="entry name" value="Protein kinase-like (PK-like)"/>
    <property type="match status" value="1"/>
</dbReference>
<dbReference type="GO" id="GO:0005524">
    <property type="term" value="F:ATP binding"/>
    <property type="evidence" value="ECO:0007669"/>
    <property type="project" value="UniProtKB-KW"/>
</dbReference>
<keyword evidence="12" id="KW-1185">Reference proteome</keyword>
<dbReference type="GO" id="GO:0005737">
    <property type="term" value="C:cytoplasm"/>
    <property type="evidence" value="ECO:0007669"/>
    <property type="project" value="TreeGrafter"/>
</dbReference>